<organism evidence="2 3">
    <name type="scientific">Longimycelium tulufanense</name>
    <dbReference type="NCBI Taxonomy" id="907463"/>
    <lineage>
        <taxon>Bacteria</taxon>
        <taxon>Bacillati</taxon>
        <taxon>Actinomycetota</taxon>
        <taxon>Actinomycetes</taxon>
        <taxon>Pseudonocardiales</taxon>
        <taxon>Pseudonocardiaceae</taxon>
        <taxon>Longimycelium</taxon>
    </lineage>
</organism>
<feature type="region of interest" description="Disordered" evidence="1">
    <location>
        <begin position="49"/>
        <end position="73"/>
    </location>
</feature>
<gene>
    <name evidence="2" type="ORF">GCM10012275_50350</name>
</gene>
<keyword evidence="3" id="KW-1185">Reference proteome</keyword>
<protein>
    <submittedName>
        <fullName evidence="2">Uncharacterized protein</fullName>
    </submittedName>
</protein>
<accession>A0A8J3CIU0</accession>
<evidence type="ECO:0000313" key="3">
    <source>
        <dbReference type="Proteomes" id="UP000637578"/>
    </source>
</evidence>
<evidence type="ECO:0000256" key="1">
    <source>
        <dbReference type="SAM" id="MobiDB-lite"/>
    </source>
</evidence>
<name>A0A8J3CIU0_9PSEU</name>
<proteinExistence type="predicted"/>
<reference evidence="2" key="1">
    <citation type="journal article" date="2014" name="Int. J. Syst. Evol. Microbiol.">
        <title>Complete genome sequence of Corynebacterium casei LMG S-19264T (=DSM 44701T), isolated from a smear-ripened cheese.</title>
        <authorList>
            <consortium name="US DOE Joint Genome Institute (JGI-PGF)"/>
            <person name="Walter F."/>
            <person name="Albersmeier A."/>
            <person name="Kalinowski J."/>
            <person name="Ruckert C."/>
        </authorList>
    </citation>
    <scope>NUCLEOTIDE SEQUENCE</scope>
    <source>
        <strain evidence="2">CGMCC 4.5737</strain>
    </source>
</reference>
<dbReference type="EMBL" id="BMMK01000030">
    <property type="protein sequence ID" value="GGM73572.1"/>
    <property type="molecule type" value="Genomic_DNA"/>
</dbReference>
<dbReference type="AlphaFoldDB" id="A0A8J3CIU0"/>
<sequence length="188" mass="20805">MLTSQLAPTVPHSALERHRSGPSGARHTRLALRNRTVIVAAVPLGLSKIGRAGKPSGPRHQRTGSAQVEGAEPDRELDSYLAALAPEADVETTDTGRRFGNAQVYQLRLSLKANERLRQLAAEANSSPLALATEWIMQRLEEETHEPRAAWKTYPDLRPVGEPAAEEPAWPTQEDVSQWETTRHGWRL</sequence>
<comment type="caution">
    <text evidence="2">The sequence shown here is derived from an EMBL/GenBank/DDBJ whole genome shotgun (WGS) entry which is preliminary data.</text>
</comment>
<evidence type="ECO:0000313" key="2">
    <source>
        <dbReference type="EMBL" id="GGM73572.1"/>
    </source>
</evidence>
<feature type="region of interest" description="Disordered" evidence="1">
    <location>
        <begin position="1"/>
        <end position="27"/>
    </location>
</feature>
<feature type="region of interest" description="Disordered" evidence="1">
    <location>
        <begin position="155"/>
        <end position="188"/>
    </location>
</feature>
<dbReference type="Proteomes" id="UP000637578">
    <property type="component" value="Unassembled WGS sequence"/>
</dbReference>
<reference evidence="2" key="2">
    <citation type="submission" date="2020-09" db="EMBL/GenBank/DDBJ databases">
        <authorList>
            <person name="Sun Q."/>
            <person name="Zhou Y."/>
        </authorList>
    </citation>
    <scope>NUCLEOTIDE SEQUENCE</scope>
    <source>
        <strain evidence="2">CGMCC 4.5737</strain>
    </source>
</reference>